<feature type="transmembrane region" description="Helical" evidence="1">
    <location>
        <begin position="105"/>
        <end position="125"/>
    </location>
</feature>
<comment type="caution">
    <text evidence="2">The sequence shown here is derived from an EMBL/GenBank/DDBJ whole genome shotgun (WGS) entry which is preliminary data.</text>
</comment>
<keyword evidence="1" id="KW-1133">Transmembrane helix</keyword>
<dbReference type="EMBL" id="AZBU02000002">
    <property type="protein sequence ID" value="TKR95623.1"/>
    <property type="molecule type" value="Genomic_DNA"/>
</dbReference>
<feature type="transmembrane region" description="Helical" evidence="1">
    <location>
        <begin position="20"/>
        <end position="39"/>
    </location>
</feature>
<keyword evidence="3" id="KW-1185">Reference proteome</keyword>
<accession>A0A4U5PGT9</accession>
<dbReference type="AlphaFoldDB" id="A0A4U5PGT9"/>
<keyword evidence="1" id="KW-0472">Membrane</keyword>
<reference evidence="2 3" key="1">
    <citation type="journal article" date="2015" name="Genome Biol.">
        <title>Comparative genomics of Steinernema reveals deeply conserved gene regulatory networks.</title>
        <authorList>
            <person name="Dillman A.R."/>
            <person name="Macchietto M."/>
            <person name="Porter C.F."/>
            <person name="Rogers A."/>
            <person name="Williams B."/>
            <person name="Antoshechkin I."/>
            <person name="Lee M.M."/>
            <person name="Goodwin Z."/>
            <person name="Lu X."/>
            <person name="Lewis E.E."/>
            <person name="Goodrich-Blair H."/>
            <person name="Stock S.P."/>
            <person name="Adams B.J."/>
            <person name="Sternberg P.W."/>
            <person name="Mortazavi A."/>
        </authorList>
    </citation>
    <scope>NUCLEOTIDE SEQUENCE [LARGE SCALE GENOMIC DNA]</scope>
    <source>
        <strain evidence="2 3">ALL</strain>
    </source>
</reference>
<evidence type="ECO:0000256" key="1">
    <source>
        <dbReference type="SAM" id="Phobius"/>
    </source>
</evidence>
<keyword evidence="1" id="KW-0812">Transmembrane</keyword>
<name>A0A4U5PGT9_STECR</name>
<sequence>MCELIDFFDSPPVHCIKAQWAMTFLSLLIDVVTIVFLISKFSTEFFIMSGLAGAFSVIGHLFLVFTVARQLRRAYLFMAVYLFFEISMFLAAVGVVVYGVVDVNYVSVIVGIALLLYRALIIRFFKCYYHFVRMRAPDVVQTNYMNDDSRVEDAEMDIDC</sequence>
<feature type="transmembrane region" description="Helical" evidence="1">
    <location>
        <begin position="75"/>
        <end position="99"/>
    </location>
</feature>
<protein>
    <submittedName>
        <fullName evidence="2">Uncharacterized protein</fullName>
    </submittedName>
</protein>
<organism evidence="2 3">
    <name type="scientific">Steinernema carpocapsae</name>
    <name type="common">Entomopathogenic nematode</name>
    <dbReference type="NCBI Taxonomy" id="34508"/>
    <lineage>
        <taxon>Eukaryota</taxon>
        <taxon>Metazoa</taxon>
        <taxon>Ecdysozoa</taxon>
        <taxon>Nematoda</taxon>
        <taxon>Chromadorea</taxon>
        <taxon>Rhabditida</taxon>
        <taxon>Tylenchina</taxon>
        <taxon>Panagrolaimomorpha</taxon>
        <taxon>Strongyloidoidea</taxon>
        <taxon>Steinernematidae</taxon>
        <taxon>Steinernema</taxon>
    </lineage>
</organism>
<proteinExistence type="predicted"/>
<dbReference type="Proteomes" id="UP000298663">
    <property type="component" value="Unassembled WGS sequence"/>
</dbReference>
<gene>
    <name evidence="2" type="ORF">L596_009764</name>
</gene>
<feature type="transmembrane region" description="Helical" evidence="1">
    <location>
        <begin position="45"/>
        <end position="68"/>
    </location>
</feature>
<evidence type="ECO:0000313" key="3">
    <source>
        <dbReference type="Proteomes" id="UP000298663"/>
    </source>
</evidence>
<reference evidence="2 3" key="2">
    <citation type="journal article" date="2019" name="G3 (Bethesda)">
        <title>Hybrid Assembly of the Genome of the Entomopathogenic Nematode Steinernema carpocapsae Identifies the X-Chromosome.</title>
        <authorList>
            <person name="Serra L."/>
            <person name="Macchietto M."/>
            <person name="Macias-Munoz A."/>
            <person name="McGill C.J."/>
            <person name="Rodriguez I.M."/>
            <person name="Rodriguez B."/>
            <person name="Murad R."/>
            <person name="Mortazavi A."/>
        </authorList>
    </citation>
    <scope>NUCLEOTIDE SEQUENCE [LARGE SCALE GENOMIC DNA]</scope>
    <source>
        <strain evidence="2 3">ALL</strain>
    </source>
</reference>
<evidence type="ECO:0000313" key="2">
    <source>
        <dbReference type="EMBL" id="TKR95623.1"/>
    </source>
</evidence>
<dbReference type="OrthoDB" id="10573153at2759"/>